<name>A0AAV8YEU6_9CUCU</name>
<organism evidence="2 3">
    <name type="scientific">Rhamnusium bicolor</name>
    <dbReference type="NCBI Taxonomy" id="1586634"/>
    <lineage>
        <taxon>Eukaryota</taxon>
        <taxon>Metazoa</taxon>
        <taxon>Ecdysozoa</taxon>
        <taxon>Arthropoda</taxon>
        <taxon>Hexapoda</taxon>
        <taxon>Insecta</taxon>
        <taxon>Pterygota</taxon>
        <taxon>Neoptera</taxon>
        <taxon>Endopterygota</taxon>
        <taxon>Coleoptera</taxon>
        <taxon>Polyphaga</taxon>
        <taxon>Cucujiformia</taxon>
        <taxon>Chrysomeloidea</taxon>
        <taxon>Cerambycidae</taxon>
        <taxon>Lepturinae</taxon>
        <taxon>Rhagiini</taxon>
        <taxon>Rhamnusium</taxon>
    </lineage>
</organism>
<dbReference type="AlphaFoldDB" id="A0AAV8YEU6"/>
<dbReference type="Pfam" id="PF13843">
    <property type="entry name" value="DDE_Tnp_1_7"/>
    <property type="match status" value="1"/>
</dbReference>
<accession>A0AAV8YEU6</accession>
<reference evidence="2" key="1">
    <citation type="journal article" date="2023" name="Insect Mol. Biol.">
        <title>Genome sequencing provides insights into the evolution of gene families encoding plant cell wall-degrading enzymes in longhorned beetles.</title>
        <authorList>
            <person name="Shin N.R."/>
            <person name="Okamura Y."/>
            <person name="Kirsch R."/>
            <person name="Pauchet Y."/>
        </authorList>
    </citation>
    <scope>NUCLEOTIDE SEQUENCE</scope>
    <source>
        <strain evidence="2">RBIC_L_NR</strain>
    </source>
</reference>
<feature type="domain" description="PiggyBac transposable element-derived protein" evidence="1">
    <location>
        <begin position="1"/>
        <end position="185"/>
    </location>
</feature>
<dbReference type="PANTHER" id="PTHR46599:SF3">
    <property type="entry name" value="PIGGYBAC TRANSPOSABLE ELEMENT-DERIVED PROTEIN 4"/>
    <property type="match status" value="1"/>
</dbReference>
<comment type="caution">
    <text evidence="2">The sequence shown here is derived from an EMBL/GenBank/DDBJ whole genome shotgun (WGS) entry which is preliminary data.</text>
</comment>
<dbReference type="Proteomes" id="UP001162156">
    <property type="component" value="Unassembled WGS sequence"/>
</dbReference>
<keyword evidence="3" id="KW-1185">Reference proteome</keyword>
<evidence type="ECO:0000259" key="1">
    <source>
        <dbReference type="Pfam" id="PF13843"/>
    </source>
</evidence>
<dbReference type="InterPro" id="IPR029526">
    <property type="entry name" value="PGBD"/>
</dbReference>
<dbReference type="EMBL" id="JANEYF010002210">
    <property type="protein sequence ID" value="KAJ8949766.1"/>
    <property type="molecule type" value="Genomic_DNA"/>
</dbReference>
<protein>
    <recommendedName>
        <fullName evidence="1">PiggyBac transposable element-derived protein domain-containing protein</fullName>
    </recommendedName>
</protein>
<proteinExistence type="predicted"/>
<gene>
    <name evidence="2" type="ORF">NQ314_008119</name>
</gene>
<evidence type="ECO:0000313" key="2">
    <source>
        <dbReference type="EMBL" id="KAJ8949766.1"/>
    </source>
</evidence>
<evidence type="ECO:0000313" key="3">
    <source>
        <dbReference type="Proteomes" id="UP001162156"/>
    </source>
</evidence>
<dbReference type="PANTHER" id="PTHR46599">
    <property type="entry name" value="PIGGYBAC TRANSPOSABLE ELEMENT-DERIVED PROTEIN 4"/>
    <property type="match status" value="1"/>
</dbReference>
<sequence length="195" mass="22550">MKKFIGIVGYMGLVKLPRLESYWCKRKKIYSTSVVGKVMSRNRFELLLNLWHFSDNDMCPEGDRGYKIEPLMKSFVQKFQEVYTPMQEFCIDESLVPFRGRLIMKQYIPQKTHKYGIKLFKLCSGNGYTWNMKLYCGKHADAGVSVPTKVVMELSQNLLNSGRTVVTDNYYTSLELANKLLDKKNTFIGNPQGKS</sequence>